<protein>
    <submittedName>
        <fullName evidence="1">Uncharacterized protein</fullName>
    </submittedName>
</protein>
<dbReference type="Proteomes" id="UP000323505">
    <property type="component" value="Unassembled WGS sequence"/>
</dbReference>
<gene>
    <name evidence="1" type="ORF">FXF68_31445</name>
</gene>
<dbReference type="AlphaFoldDB" id="A0A5D3FBD4"/>
<dbReference type="EMBL" id="VSRQ01000007">
    <property type="protein sequence ID" value="TYK45194.1"/>
    <property type="molecule type" value="Genomic_DNA"/>
</dbReference>
<organism evidence="1 2">
    <name type="scientific">Actinomadura decatromicini</name>
    <dbReference type="NCBI Taxonomy" id="2604572"/>
    <lineage>
        <taxon>Bacteria</taxon>
        <taxon>Bacillati</taxon>
        <taxon>Actinomycetota</taxon>
        <taxon>Actinomycetes</taxon>
        <taxon>Streptosporangiales</taxon>
        <taxon>Thermomonosporaceae</taxon>
        <taxon>Actinomadura</taxon>
    </lineage>
</organism>
<evidence type="ECO:0000313" key="1">
    <source>
        <dbReference type="EMBL" id="TYK45194.1"/>
    </source>
</evidence>
<proteinExistence type="predicted"/>
<reference evidence="1 2" key="1">
    <citation type="submission" date="2019-08" db="EMBL/GenBank/DDBJ databases">
        <title>Actinomadura sp. nov. CYP1-5 isolated from mountain soil.</title>
        <authorList>
            <person name="Songsumanus A."/>
            <person name="Kuncharoen N."/>
            <person name="Kudo T."/>
            <person name="Yuki M."/>
            <person name="Igarashi Y."/>
            <person name="Tanasupawat S."/>
        </authorList>
    </citation>
    <scope>NUCLEOTIDE SEQUENCE [LARGE SCALE GENOMIC DNA]</scope>
    <source>
        <strain evidence="1 2">CYP1-5</strain>
    </source>
</reference>
<sequence length="129" mass="14309">MSALAAERSVIRCQNCPRTFDNPRAGSHSLPAPDAARVAGWTVWSGTTLGGEQVKRVFCPRCAGRVPEPEEDDPTWDAVCHTCDARATEEWEDEVPLSEEDVCAWRDDHRCEPDVEKIRPETTSRGEAA</sequence>
<dbReference type="RefSeq" id="WP_148765611.1">
    <property type="nucleotide sequence ID" value="NZ_VSRQ01000007.1"/>
</dbReference>
<comment type="caution">
    <text evidence="1">The sequence shown here is derived from an EMBL/GenBank/DDBJ whole genome shotgun (WGS) entry which is preliminary data.</text>
</comment>
<accession>A0A5D3FBD4</accession>
<name>A0A5D3FBD4_9ACTN</name>
<evidence type="ECO:0000313" key="2">
    <source>
        <dbReference type="Proteomes" id="UP000323505"/>
    </source>
</evidence>
<keyword evidence="2" id="KW-1185">Reference proteome</keyword>